<feature type="domain" description="YrdC-like" evidence="13">
    <location>
        <begin position="44"/>
        <end position="247"/>
    </location>
</feature>
<evidence type="ECO:0000256" key="1">
    <source>
        <dbReference type="ARBA" id="ARBA00004496"/>
    </source>
</evidence>
<feature type="compositionally biased region" description="Low complexity" evidence="12">
    <location>
        <begin position="278"/>
        <end position="290"/>
    </location>
</feature>
<dbReference type="Gene3D" id="3.90.870.10">
    <property type="entry name" value="DHBP synthase"/>
    <property type="match status" value="1"/>
</dbReference>
<evidence type="ECO:0000256" key="6">
    <source>
        <dbReference type="ARBA" id="ARBA00022694"/>
    </source>
</evidence>
<evidence type="ECO:0000256" key="5">
    <source>
        <dbReference type="ARBA" id="ARBA00022679"/>
    </source>
</evidence>
<dbReference type="PROSITE" id="PS51163">
    <property type="entry name" value="YRDC"/>
    <property type="match status" value="1"/>
</dbReference>
<dbReference type="PANTHER" id="PTHR17490">
    <property type="entry name" value="SUA5"/>
    <property type="match status" value="1"/>
</dbReference>
<dbReference type="GO" id="GO:0003725">
    <property type="term" value="F:double-stranded RNA binding"/>
    <property type="evidence" value="ECO:0007669"/>
    <property type="project" value="InterPro"/>
</dbReference>
<dbReference type="GO" id="GO:0000049">
    <property type="term" value="F:tRNA binding"/>
    <property type="evidence" value="ECO:0007669"/>
    <property type="project" value="TreeGrafter"/>
</dbReference>
<evidence type="ECO:0000313" key="15">
    <source>
        <dbReference type="Proteomes" id="UP000001883"/>
    </source>
</evidence>
<dbReference type="GO" id="GO:0005524">
    <property type="term" value="F:ATP binding"/>
    <property type="evidence" value="ECO:0007669"/>
    <property type="project" value="UniProtKB-KW"/>
</dbReference>
<organism evidence="14 15">
    <name type="scientific">Rothia mucilaginosa (strain DY-18)</name>
    <name type="common">Stomatococcus mucilaginosus</name>
    <dbReference type="NCBI Taxonomy" id="680646"/>
    <lineage>
        <taxon>Bacteria</taxon>
        <taxon>Bacillati</taxon>
        <taxon>Actinomycetota</taxon>
        <taxon>Actinomycetes</taxon>
        <taxon>Micrococcales</taxon>
        <taxon>Micrococcaceae</taxon>
        <taxon>Rothia</taxon>
    </lineage>
</organism>
<dbReference type="GO" id="GO:0005737">
    <property type="term" value="C:cytoplasm"/>
    <property type="evidence" value="ECO:0007669"/>
    <property type="project" value="UniProtKB-SubCell"/>
</dbReference>
<dbReference type="GO" id="GO:0061710">
    <property type="term" value="F:L-threonylcarbamoyladenylate synthase"/>
    <property type="evidence" value="ECO:0007669"/>
    <property type="project" value="UniProtKB-EC"/>
</dbReference>
<dbReference type="InterPro" id="IPR017945">
    <property type="entry name" value="DHBP_synth_RibB-like_a/b_dom"/>
</dbReference>
<reference evidence="14 15" key="3">
    <citation type="journal article" date="2010" name="Sequencing">
        <title>Complete Genome Sequence of Rothia mucilaginosa DY-18: A Clinical Isolate with Dense Meshwork-Like Structures from a Persistent Apical Periodontitis Lesion.</title>
        <authorList>
            <person name="Yamane K."/>
            <person name="Nambu T."/>
            <person name="Yamanaka T."/>
            <person name="Mashimo C."/>
            <person name="Sugimori C."/>
            <person name="Leung K.-P."/>
            <person name="Fukushima H."/>
        </authorList>
    </citation>
    <scope>NUCLEOTIDE SEQUENCE [LARGE SCALE GENOMIC DNA]</scope>
    <source>
        <strain evidence="14 15">DY-18</strain>
    </source>
</reference>
<dbReference type="PANTHER" id="PTHR17490:SF16">
    <property type="entry name" value="THREONYLCARBAMOYL-AMP SYNTHASE"/>
    <property type="match status" value="1"/>
</dbReference>
<keyword evidence="9" id="KW-0067">ATP-binding</keyword>
<accession>D2NU05</accession>
<evidence type="ECO:0000256" key="4">
    <source>
        <dbReference type="ARBA" id="ARBA00022490"/>
    </source>
</evidence>
<proteinExistence type="inferred from homology"/>
<name>D2NU05_ROTMD</name>
<evidence type="ECO:0000313" key="14">
    <source>
        <dbReference type="EMBL" id="BAI65131.1"/>
    </source>
</evidence>
<comment type="catalytic activity">
    <reaction evidence="11">
        <text>L-threonine + hydrogencarbonate + ATP = L-threonylcarbamoyladenylate + diphosphate + H2O</text>
        <dbReference type="Rhea" id="RHEA:36407"/>
        <dbReference type="ChEBI" id="CHEBI:15377"/>
        <dbReference type="ChEBI" id="CHEBI:17544"/>
        <dbReference type="ChEBI" id="CHEBI:30616"/>
        <dbReference type="ChEBI" id="CHEBI:33019"/>
        <dbReference type="ChEBI" id="CHEBI:57926"/>
        <dbReference type="ChEBI" id="CHEBI:73682"/>
        <dbReference type="EC" id="2.7.7.87"/>
    </reaction>
</comment>
<reference evidence="14 15" key="2">
    <citation type="journal article" date="2010" name="J Osaka Dent Univ">
        <title>Isolation and identification of Rothia mucilaginosa from persistent apical periodontitis lesions.</title>
        <authorList>
            <person name="Yamane K."/>
            <person name="Yoshida M."/>
            <person name="Fujihira T."/>
            <person name="Baba T."/>
            <person name="Tsuji N."/>
            <person name="Hayashi H."/>
            <person name="Sugimori C."/>
            <person name="Yamanaka T."/>
            <person name="Mashimo C."/>
            <person name="Nambu T."/>
            <person name="Kawai H."/>
            <person name="Fukushima H."/>
        </authorList>
    </citation>
    <scope>NUCLEOTIDE SEQUENCE [LARGE SCALE GENOMIC DNA]</scope>
    <source>
        <strain evidence="14 15">DY-18</strain>
    </source>
</reference>
<sequence>MNPRKSASTWRVVGAGVSPHPEKHERIRPVTAKLYPVTTETETREAIEAAREALKAHDTIVMPTDTVYGIAADAFSHQGVAKLLADKGRDRTMPPPVLIFDLAALAGVVDDVPNDIYDLGGRFWPGALTMILHAYPSLSWDLGETRGTVAVRVPDDEFALKLLTEHGPLAVSSANKTGHEAALDAQTAMDSLGEDVAVVIDGGARPKPLESEPNEDGVVVVTERDPAPSTILDCTSFPYVVVREGAISVEELREVVPTILTRAEADEQAARKVEEAEAASSAPSESTPSERALDEQADLDEAYEQWDSTHTVSGEPARRASAPVAGSVAASLLGATSALSSAFSAGVDQERSRGYRDNTPKPVRADEPQTHPVPADTARALVFGESKIETAAKDEAKSAEAKTEATKTEAEAKTEQKDAPEDHL</sequence>
<evidence type="ECO:0000256" key="10">
    <source>
        <dbReference type="ARBA" id="ARBA00029774"/>
    </source>
</evidence>
<dbReference type="SUPFAM" id="SSF55821">
    <property type="entry name" value="YrdC/RibB"/>
    <property type="match status" value="1"/>
</dbReference>
<feature type="compositionally biased region" description="Basic and acidic residues" evidence="12">
    <location>
        <begin position="348"/>
        <end position="369"/>
    </location>
</feature>
<keyword evidence="4" id="KW-0963">Cytoplasm</keyword>
<keyword evidence="8" id="KW-0547">Nucleotide-binding</keyword>
<dbReference type="Pfam" id="PF01300">
    <property type="entry name" value="Sua5_yciO_yrdC"/>
    <property type="match status" value="1"/>
</dbReference>
<dbReference type="AlphaFoldDB" id="D2NU05"/>
<gene>
    <name evidence="14" type="ordered locus">RMDY18_12990</name>
</gene>
<dbReference type="InterPro" id="IPR050156">
    <property type="entry name" value="TC-AMP_synthase_SUA5"/>
</dbReference>
<protein>
    <recommendedName>
        <fullName evidence="10">L-threonylcarbamoyladenylate synthase</fullName>
        <ecNumber evidence="3">2.7.7.87</ecNumber>
    </recommendedName>
    <alternativeName>
        <fullName evidence="10">L-threonylcarbamoyladenylate synthase</fullName>
    </alternativeName>
</protein>
<keyword evidence="5" id="KW-0808">Transferase</keyword>
<dbReference type="GO" id="GO:0008033">
    <property type="term" value="P:tRNA processing"/>
    <property type="evidence" value="ECO:0007669"/>
    <property type="project" value="UniProtKB-KW"/>
</dbReference>
<feature type="region of interest" description="Disordered" evidence="12">
    <location>
        <begin position="343"/>
        <end position="375"/>
    </location>
</feature>
<evidence type="ECO:0000256" key="11">
    <source>
        <dbReference type="ARBA" id="ARBA00048366"/>
    </source>
</evidence>
<reference evidence="15" key="1">
    <citation type="submission" date="2009-07" db="EMBL/GenBank/DDBJ databases">
        <title>Complete genome sequence of Rothia mucilaginosa DJ.</title>
        <authorList>
            <person name="Yamane K."/>
            <person name="Nambu T."/>
            <person name="Mashimo C."/>
            <person name="Sugimori C."/>
            <person name="Yamanaka T."/>
            <person name="Leung K."/>
            <person name="Fukushima H."/>
        </authorList>
    </citation>
    <scope>NUCLEOTIDE SEQUENCE [LARGE SCALE GENOMIC DNA]</scope>
    <source>
        <strain evidence="15">DY-18</strain>
    </source>
</reference>
<keyword evidence="15" id="KW-1185">Reference proteome</keyword>
<dbReference type="EMBL" id="AP011540">
    <property type="protein sequence ID" value="BAI65131.1"/>
    <property type="molecule type" value="Genomic_DNA"/>
</dbReference>
<comment type="subcellular location">
    <subcellularLocation>
        <location evidence="1">Cytoplasm</location>
    </subcellularLocation>
</comment>
<feature type="region of interest" description="Disordered" evidence="12">
    <location>
        <begin position="270"/>
        <end position="295"/>
    </location>
</feature>
<dbReference type="InterPro" id="IPR006070">
    <property type="entry name" value="Sua5-like_dom"/>
</dbReference>
<dbReference type="Proteomes" id="UP000001883">
    <property type="component" value="Chromosome"/>
</dbReference>
<evidence type="ECO:0000259" key="13">
    <source>
        <dbReference type="PROSITE" id="PS51163"/>
    </source>
</evidence>
<dbReference type="KEGG" id="rmu:RMDY18_12990"/>
<evidence type="ECO:0000256" key="9">
    <source>
        <dbReference type="ARBA" id="ARBA00022840"/>
    </source>
</evidence>
<dbReference type="eggNOG" id="COG0009">
    <property type="taxonomic scope" value="Bacteria"/>
</dbReference>
<evidence type="ECO:0000256" key="3">
    <source>
        <dbReference type="ARBA" id="ARBA00012584"/>
    </source>
</evidence>
<dbReference type="NCBIfam" id="TIGR00057">
    <property type="entry name" value="L-threonylcarbamoyladenylate synthase"/>
    <property type="match status" value="1"/>
</dbReference>
<feature type="region of interest" description="Disordered" evidence="12">
    <location>
        <begin position="391"/>
        <end position="424"/>
    </location>
</feature>
<evidence type="ECO:0000256" key="2">
    <source>
        <dbReference type="ARBA" id="ARBA00007663"/>
    </source>
</evidence>
<dbReference type="GO" id="GO:0006450">
    <property type="term" value="P:regulation of translational fidelity"/>
    <property type="evidence" value="ECO:0007669"/>
    <property type="project" value="TreeGrafter"/>
</dbReference>
<keyword evidence="7" id="KW-0548">Nucleotidyltransferase</keyword>
<evidence type="ECO:0000256" key="8">
    <source>
        <dbReference type="ARBA" id="ARBA00022741"/>
    </source>
</evidence>
<dbReference type="HOGENOM" id="CLU_031397_2_0_11"/>
<evidence type="ECO:0000256" key="12">
    <source>
        <dbReference type="SAM" id="MobiDB-lite"/>
    </source>
</evidence>
<feature type="region of interest" description="Disordered" evidence="12">
    <location>
        <begin position="1"/>
        <end position="23"/>
    </location>
</feature>
<keyword evidence="6" id="KW-0819">tRNA processing</keyword>
<evidence type="ECO:0000256" key="7">
    <source>
        <dbReference type="ARBA" id="ARBA00022695"/>
    </source>
</evidence>
<comment type="similarity">
    <text evidence="2">Belongs to the SUA5 family.</text>
</comment>
<dbReference type="STRING" id="680646.RMDY18_12990"/>
<dbReference type="EC" id="2.7.7.87" evidence="3"/>